<gene>
    <name evidence="1" type="ordered locus">Sgly_0312</name>
</gene>
<proteinExistence type="predicted"/>
<sequence>MPKNERTISITYSGQSTIAINEIAEILARHITNGDHEGYLRKVAEKRGGEESKCKI</sequence>
<evidence type="ECO:0000313" key="2">
    <source>
        <dbReference type="Proteomes" id="UP000007488"/>
    </source>
</evidence>
<dbReference type="RefSeq" id="WP_013623550.1">
    <property type="nucleotide sequence ID" value="NC_015172.1"/>
</dbReference>
<reference evidence="1 2" key="1">
    <citation type="journal article" date="2011" name="Stand. Genomic Sci.">
        <title>Complete genome sequence of Syntrophobotulus glycolicus type strain (FlGlyR).</title>
        <authorList>
            <person name="Han C."/>
            <person name="Mwirichia R."/>
            <person name="Chertkov O."/>
            <person name="Held B."/>
            <person name="Lapidus A."/>
            <person name="Nolan M."/>
            <person name="Lucas S."/>
            <person name="Hammon N."/>
            <person name="Deshpande S."/>
            <person name="Cheng J.F."/>
            <person name="Tapia R."/>
            <person name="Goodwin L."/>
            <person name="Pitluck S."/>
            <person name="Huntemann M."/>
            <person name="Liolios K."/>
            <person name="Ivanova N."/>
            <person name="Pagani I."/>
            <person name="Mavromatis K."/>
            <person name="Ovchinikova G."/>
            <person name="Pati A."/>
            <person name="Chen A."/>
            <person name="Palaniappan K."/>
            <person name="Land M."/>
            <person name="Hauser L."/>
            <person name="Brambilla E.M."/>
            <person name="Rohde M."/>
            <person name="Spring S."/>
            <person name="Sikorski J."/>
            <person name="Goker M."/>
            <person name="Woyke T."/>
            <person name="Bristow J."/>
            <person name="Eisen J.A."/>
            <person name="Markowitz V."/>
            <person name="Hugenholtz P."/>
            <person name="Kyrpides N.C."/>
            <person name="Klenk H.P."/>
            <person name="Detter J.C."/>
        </authorList>
    </citation>
    <scope>NUCLEOTIDE SEQUENCE [LARGE SCALE GENOMIC DNA]</scope>
    <source>
        <strain evidence="2">DSM 8271 / FlGlyR</strain>
    </source>
</reference>
<organism evidence="1 2">
    <name type="scientific">Syntrophobotulus glycolicus (strain DSM 8271 / FlGlyR)</name>
    <dbReference type="NCBI Taxonomy" id="645991"/>
    <lineage>
        <taxon>Bacteria</taxon>
        <taxon>Bacillati</taxon>
        <taxon>Bacillota</taxon>
        <taxon>Clostridia</taxon>
        <taxon>Eubacteriales</taxon>
        <taxon>Desulfitobacteriaceae</taxon>
        <taxon>Syntrophobotulus</taxon>
    </lineage>
</organism>
<protein>
    <submittedName>
        <fullName evidence="1">Uncharacterized protein</fullName>
    </submittedName>
</protein>
<dbReference type="Proteomes" id="UP000007488">
    <property type="component" value="Chromosome"/>
</dbReference>
<dbReference type="AlphaFoldDB" id="F0SXD3"/>
<name>F0SXD3_SYNGF</name>
<accession>F0SXD3</accession>
<dbReference type="EMBL" id="CP002547">
    <property type="protein sequence ID" value="ADY54679.1"/>
    <property type="molecule type" value="Genomic_DNA"/>
</dbReference>
<dbReference type="HOGENOM" id="CLU_3012715_0_0_9"/>
<evidence type="ECO:0000313" key="1">
    <source>
        <dbReference type="EMBL" id="ADY54679.1"/>
    </source>
</evidence>
<dbReference type="KEGG" id="sgy:Sgly_0312"/>
<keyword evidence="2" id="KW-1185">Reference proteome</keyword>
<reference evidence="2" key="2">
    <citation type="submission" date="2011-02" db="EMBL/GenBank/DDBJ databases">
        <title>The complete genome of Syntrophobotulus glycolicus DSM 8271.</title>
        <authorList>
            <person name="Lucas S."/>
            <person name="Copeland A."/>
            <person name="Lapidus A."/>
            <person name="Bruce D."/>
            <person name="Goodwin L."/>
            <person name="Pitluck S."/>
            <person name="Kyrpides N."/>
            <person name="Mavromatis K."/>
            <person name="Pagani I."/>
            <person name="Ivanova N."/>
            <person name="Mikhailova N."/>
            <person name="Chertkov O."/>
            <person name="Held B."/>
            <person name="Detter J.C."/>
            <person name="Tapia R."/>
            <person name="Han C."/>
            <person name="Land M."/>
            <person name="Hauser L."/>
            <person name="Markowitz V."/>
            <person name="Cheng J.-F."/>
            <person name="Hugenholtz P."/>
            <person name="Woyke T."/>
            <person name="Wu D."/>
            <person name="Spring S."/>
            <person name="Schroeder M."/>
            <person name="Brambilla E."/>
            <person name="Klenk H.-P."/>
            <person name="Eisen J.A."/>
        </authorList>
    </citation>
    <scope>NUCLEOTIDE SEQUENCE [LARGE SCALE GENOMIC DNA]</scope>
    <source>
        <strain evidence="2">DSM 8271 / FlGlyR</strain>
    </source>
</reference>
<dbReference type="STRING" id="645991.Sgly_0312"/>